<reference evidence="1" key="1">
    <citation type="journal article" date="2015" name="Nature">
        <title>Complex archaea that bridge the gap between prokaryotes and eukaryotes.</title>
        <authorList>
            <person name="Spang A."/>
            <person name="Saw J.H."/>
            <person name="Jorgensen S.L."/>
            <person name="Zaremba-Niedzwiedzka K."/>
            <person name="Martijn J."/>
            <person name="Lind A.E."/>
            <person name="van Eijk R."/>
            <person name="Schleper C."/>
            <person name="Guy L."/>
            <person name="Ettema T.J."/>
        </authorList>
    </citation>
    <scope>NUCLEOTIDE SEQUENCE</scope>
</reference>
<accession>A0A0F8V9J1</accession>
<proteinExistence type="predicted"/>
<name>A0A0F8V9J1_9ZZZZ</name>
<dbReference type="AlphaFoldDB" id="A0A0F8V9J1"/>
<protein>
    <submittedName>
        <fullName evidence="1">Uncharacterized protein</fullName>
    </submittedName>
</protein>
<sequence>MKKIKVYLNTKKDKRRIVKAELLETRATTVLVRLPDGTVIVRKKNRDVVKEEGWLIACIQKMG</sequence>
<comment type="caution">
    <text evidence="1">The sequence shown here is derived from an EMBL/GenBank/DDBJ whole genome shotgun (WGS) entry which is preliminary data.</text>
</comment>
<organism evidence="1">
    <name type="scientific">marine sediment metagenome</name>
    <dbReference type="NCBI Taxonomy" id="412755"/>
    <lineage>
        <taxon>unclassified sequences</taxon>
        <taxon>metagenomes</taxon>
        <taxon>ecological metagenomes</taxon>
    </lineage>
</organism>
<dbReference type="EMBL" id="LAZR01070413">
    <property type="protein sequence ID" value="KKK41263.1"/>
    <property type="molecule type" value="Genomic_DNA"/>
</dbReference>
<evidence type="ECO:0000313" key="1">
    <source>
        <dbReference type="EMBL" id="KKK41263.1"/>
    </source>
</evidence>
<gene>
    <name evidence="1" type="ORF">LCGC14_2769790</name>
</gene>